<dbReference type="PANTHER" id="PTHR38459">
    <property type="entry name" value="PROPHAGE BACTOPRENOL-LINKED GLUCOSE TRANSLOCASE HOMOLOG"/>
    <property type="match status" value="1"/>
</dbReference>
<comment type="similarity">
    <text evidence="2">Belongs to the GtrA family.</text>
</comment>
<comment type="subcellular location">
    <subcellularLocation>
        <location evidence="1">Membrane</location>
        <topology evidence="1">Multi-pass membrane protein</topology>
    </subcellularLocation>
</comment>
<accession>A0A9D2L7H6</accession>
<gene>
    <name evidence="8" type="ORF">H9716_05325</name>
</gene>
<keyword evidence="5 6" id="KW-0472">Membrane</keyword>
<evidence type="ECO:0000256" key="1">
    <source>
        <dbReference type="ARBA" id="ARBA00004141"/>
    </source>
</evidence>
<reference evidence="8" key="1">
    <citation type="journal article" date="2021" name="PeerJ">
        <title>Extensive microbial diversity within the chicken gut microbiome revealed by metagenomics and culture.</title>
        <authorList>
            <person name="Gilroy R."/>
            <person name="Ravi A."/>
            <person name="Getino M."/>
            <person name="Pursley I."/>
            <person name="Horton D.L."/>
            <person name="Alikhan N.F."/>
            <person name="Baker D."/>
            <person name="Gharbi K."/>
            <person name="Hall N."/>
            <person name="Watson M."/>
            <person name="Adriaenssens E.M."/>
            <person name="Foster-Nyarko E."/>
            <person name="Jarju S."/>
            <person name="Secka A."/>
            <person name="Antonio M."/>
            <person name="Oren A."/>
            <person name="Chaudhuri R.R."/>
            <person name="La Ragione R."/>
            <person name="Hildebrand F."/>
            <person name="Pallen M.J."/>
        </authorList>
    </citation>
    <scope>NUCLEOTIDE SEQUENCE</scope>
    <source>
        <strain evidence="8">CHK188-4685</strain>
    </source>
</reference>
<evidence type="ECO:0000313" key="9">
    <source>
        <dbReference type="Proteomes" id="UP000886804"/>
    </source>
</evidence>
<keyword evidence="3 6" id="KW-0812">Transmembrane</keyword>
<dbReference type="Proteomes" id="UP000886804">
    <property type="component" value="Unassembled WGS sequence"/>
</dbReference>
<feature type="transmembrane region" description="Helical" evidence="6">
    <location>
        <begin position="42"/>
        <end position="60"/>
    </location>
</feature>
<sequence>MIRKIWEKCFNYETVSYLVCGVLTTLVDFGVYALLREVQVKVGAAQALSWLSAVLFAYVVNKLIVFRNYNIKPSYLAKEFGAFFAARAFSGVLTWIMMVGLVRIGGQRGFMYELFCKAVVSAVNLVLNYIFSKLWIFKKTSNRSS</sequence>
<dbReference type="InterPro" id="IPR051401">
    <property type="entry name" value="GtrA_CellWall_Glycosyl"/>
</dbReference>
<dbReference type="Pfam" id="PF04138">
    <property type="entry name" value="GtrA_DPMS_TM"/>
    <property type="match status" value="1"/>
</dbReference>
<organism evidence="8 9">
    <name type="scientific">Candidatus Enterocloster faecavium</name>
    <dbReference type="NCBI Taxonomy" id="2838560"/>
    <lineage>
        <taxon>Bacteria</taxon>
        <taxon>Bacillati</taxon>
        <taxon>Bacillota</taxon>
        <taxon>Clostridia</taxon>
        <taxon>Lachnospirales</taxon>
        <taxon>Lachnospiraceae</taxon>
        <taxon>Enterocloster</taxon>
    </lineage>
</organism>
<evidence type="ECO:0000259" key="7">
    <source>
        <dbReference type="Pfam" id="PF04138"/>
    </source>
</evidence>
<dbReference type="AlphaFoldDB" id="A0A9D2L7H6"/>
<dbReference type="PANTHER" id="PTHR38459:SF5">
    <property type="entry name" value="CELL WALL TEICHOIC ACID GLYCOSYLATION PROTEIN GTCA"/>
    <property type="match status" value="1"/>
</dbReference>
<feature type="transmembrane region" description="Helical" evidence="6">
    <location>
        <begin position="15"/>
        <end position="35"/>
    </location>
</feature>
<dbReference type="GO" id="GO:0000271">
    <property type="term" value="P:polysaccharide biosynthetic process"/>
    <property type="evidence" value="ECO:0007669"/>
    <property type="project" value="InterPro"/>
</dbReference>
<reference evidence="8" key="2">
    <citation type="submission" date="2021-04" db="EMBL/GenBank/DDBJ databases">
        <authorList>
            <person name="Gilroy R."/>
        </authorList>
    </citation>
    <scope>NUCLEOTIDE SEQUENCE</scope>
    <source>
        <strain evidence="8">CHK188-4685</strain>
    </source>
</reference>
<feature type="transmembrane region" description="Helical" evidence="6">
    <location>
        <begin position="114"/>
        <end position="136"/>
    </location>
</feature>
<evidence type="ECO:0000313" key="8">
    <source>
        <dbReference type="EMBL" id="HJB07270.1"/>
    </source>
</evidence>
<evidence type="ECO:0000256" key="5">
    <source>
        <dbReference type="ARBA" id="ARBA00023136"/>
    </source>
</evidence>
<proteinExistence type="inferred from homology"/>
<keyword evidence="4 6" id="KW-1133">Transmembrane helix</keyword>
<evidence type="ECO:0000256" key="2">
    <source>
        <dbReference type="ARBA" id="ARBA00009399"/>
    </source>
</evidence>
<protein>
    <submittedName>
        <fullName evidence="8">GtrA family protein</fullName>
    </submittedName>
</protein>
<evidence type="ECO:0000256" key="6">
    <source>
        <dbReference type="SAM" id="Phobius"/>
    </source>
</evidence>
<dbReference type="EMBL" id="DWYS01000062">
    <property type="protein sequence ID" value="HJB07270.1"/>
    <property type="molecule type" value="Genomic_DNA"/>
</dbReference>
<name>A0A9D2L7H6_9FIRM</name>
<feature type="transmembrane region" description="Helical" evidence="6">
    <location>
        <begin position="80"/>
        <end position="102"/>
    </location>
</feature>
<evidence type="ECO:0000256" key="3">
    <source>
        <dbReference type="ARBA" id="ARBA00022692"/>
    </source>
</evidence>
<dbReference type="GO" id="GO:0005886">
    <property type="term" value="C:plasma membrane"/>
    <property type="evidence" value="ECO:0007669"/>
    <property type="project" value="TreeGrafter"/>
</dbReference>
<dbReference type="InterPro" id="IPR007267">
    <property type="entry name" value="GtrA_DPMS_TM"/>
</dbReference>
<feature type="domain" description="GtrA/DPMS transmembrane" evidence="7">
    <location>
        <begin position="17"/>
        <end position="137"/>
    </location>
</feature>
<evidence type="ECO:0000256" key="4">
    <source>
        <dbReference type="ARBA" id="ARBA00022989"/>
    </source>
</evidence>
<comment type="caution">
    <text evidence="8">The sequence shown here is derived from an EMBL/GenBank/DDBJ whole genome shotgun (WGS) entry which is preliminary data.</text>
</comment>